<dbReference type="Gene3D" id="4.10.60.10">
    <property type="entry name" value="Zinc finger, CCHC-type"/>
    <property type="match status" value="1"/>
</dbReference>
<organism evidence="4 5">
    <name type="scientific">Gossypium australe</name>
    <dbReference type="NCBI Taxonomy" id="47621"/>
    <lineage>
        <taxon>Eukaryota</taxon>
        <taxon>Viridiplantae</taxon>
        <taxon>Streptophyta</taxon>
        <taxon>Embryophyta</taxon>
        <taxon>Tracheophyta</taxon>
        <taxon>Spermatophyta</taxon>
        <taxon>Magnoliopsida</taxon>
        <taxon>eudicotyledons</taxon>
        <taxon>Gunneridae</taxon>
        <taxon>Pentapetalae</taxon>
        <taxon>rosids</taxon>
        <taxon>malvids</taxon>
        <taxon>Malvales</taxon>
        <taxon>Malvaceae</taxon>
        <taxon>Malvoideae</taxon>
        <taxon>Gossypium</taxon>
    </lineage>
</organism>
<feature type="region of interest" description="Disordered" evidence="2">
    <location>
        <begin position="295"/>
        <end position="334"/>
    </location>
</feature>
<dbReference type="SMART" id="SM00343">
    <property type="entry name" value="ZnF_C2HC"/>
    <property type="match status" value="1"/>
</dbReference>
<dbReference type="EMBL" id="SMMG02000003">
    <property type="protein sequence ID" value="KAA3480778.1"/>
    <property type="molecule type" value="Genomic_DNA"/>
</dbReference>
<reference evidence="5" key="1">
    <citation type="journal article" date="2019" name="Plant Biotechnol. J.">
        <title>Genome sequencing of the Australian wild diploid species Gossypium australe highlights disease resistance and delayed gland morphogenesis.</title>
        <authorList>
            <person name="Cai Y."/>
            <person name="Cai X."/>
            <person name="Wang Q."/>
            <person name="Wang P."/>
            <person name="Zhang Y."/>
            <person name="Cai C."/>
            <person name="Xu Y."/>
            <person name="Wang K."/>
            <person name="Zhou Z."/>
            <person name="Wang C."/>
            <person name="Geng S."/>
            <person name="Li B."/>
            <person name="Dong Q."/>
            <person name="Hou Y."/>
            <person name="Wang H."/>
            <person name="Ai P."/>
            <person name="Liu Z."/>
            <person name="Yi F."/>
            <person name="Sun M."/>
            <person name="An G."/>
            <person name="Cheng J."/>
            <person name="Zhang Y."/>
            <person name="Shi Q."/>
            <person name="Xie Y."/>
            <person name="Shi X."/>
            <person name="Chang Y."/>
            <person name="Huang F."/>
            <person name="Chen Y."/>
            <person name="Hong S."/>
            <person name="Mi L."/>
            <person name="Sun Q."/>
            <person name="Zhang L."/>
            <person name="Zhou B."/>
            <person name="Peng R."/>
            <person name="Zhang X."/>
            <person name="Liu F."/>
        </authorList>
    </citation>
    <scope>NUCLEOTIDE SEQUENCE [LARGE SCALE GENOMIC DNA]</scope>
    <source>
        <strain evidence="5">cv. PA1801</strain>
    </source>
</reference>
<name>A0A5B6WHT9_9ROSI</name>
<feature type="domain" description="CCHC-type" evidence="3">
    <location>
        <begin position="276"/>
        <end position="291"/>
    </location>
</feature>
<dbReference type="Pfam" id="PF00098">
    <property type="entry name" value="zf-CCHC"/>
    <property type="match status" value="1"/>
</dbReference>
<feature type="compositionally biased region" description="Basic and acidic residues" evidence="2">
    <location>
        <begin position="185"/>
        <end position="194"/>
    </location>
</feature>
<evidence type="ECO:0000256" key="1">
    <source>
        <dbReference type="PROSITE-ProRule" id="PRU00047"/>
    </source>
</evidence>
<dbReference type="Proteomes" id="UP000325315">
    <property type="component" value="Unassembled WGS sequence"/>
</dbReference>
<feature type="region of interest" description="Disordered" evidence="2">
    <location>
        <begin position="185"/>
        <end position="245"/>
    </location>
</feature>
<keyword evidence="5" id="KW-1185">Reference proteome</keyword>
<comment type="caution">
    <text evidence="4">The sequence shown here is derived from an EMBL/GenBank/DDBJ whole genome shotgun (WGS) entry which is preliminary data.</text>
</comment>
<keyword evidence="1" id="KW-0479">Metal-binding</keyword>
<evidence type="ECO:0000259" key="3">
    <source>
        <dbReference type="PROSITE" id="PS50158"/>
    </source>
</evidence>
<dbReference type="InterPro" id="IPR001878">
    <property type="entry name" value="Znf_CCHC"/>
</dbReference>
<feature type="compositionally biased region" description="Basic and acidic residues" evidence="2">
    <location>
        <begin position="325"/>
        <end position="334"/>
    </location>
</feature>
<accession>A0A5B6WHT9</accession>
<evidence type="ECO:0000313" key="5">
    <source>
        <dbReference type="Proteomes" id="UP000325315"/>
    </source>
</evidence>
<gene>
    <name evidence="4" type="ORF">EPI10_021191</name>
</gene>
<evidence type="ECO:0000256" key="2">
    <source>
        <dbReference type="SAM" id="MobiDB-lite"/>
    </source>
</evidence>
<feature type="compositionally biased region" description="Polar residues" evidence="2">
    <location>
        <begin position="232"/>
        <end position="245"/>
    </location>
</feature>
<protein>
    <submittedName>
        <fullName evidence="4">Gag-Pol polyprotein</fullName>
    </submittedName>
</protein>
<keyword evidence="1" id="KW-0863">Zinc-finger</keyword>
<dbReference type="AlphaFoldDB" id="A0A5B6WHT9"/>
<sequence>MDPNRVIANEVESNALALAQGIAPFNSRPVTANPQTWVEEFRANVDDDPERAEFWLENMIRVFDELSCTPAECLKCAISLLNDTWWRQRESHLGVLLDRVPKEIDKPAVSGSKTQRVSRTETGSYDRNRLSKYAREYVSTKEIMCKQFVDGLNEDIKLLVGILDLKEFVVLVDWACKAEDFNREKRNVDSEARDSRKRLMSSPYHSSSKKSRDHFNQSTTSAGYSNRDRGRQYTSSKAQATSVSSVGNIKDIKPECQQCGRRHFGDCWVKNNDRVCYSCGSLDHFIRDCPKLNEKDKSQNARSSNTTTRGRLPKNAGNASSNRGTMRDSTVRSEARVPAKAYAIRTREDASSPDVITSAFSLYETNVIALINTGSAHSYICMNLVSNNSFPVEYIEFVIKVSNPLGKFVLVDKNAEILHIESNESNEMLVVILSIAAQSYMRKGCEAYLAYVLDTKVSEKRIESVPIVCEYPDVFQEELLGLPPVREVEFAIQIVLGTSPISLTPVTYVQHWNRIRGITELN</sequence>
<dbReference type="PANTHER" id="PTHR34482">
    <property type="entry name" value="DNA DAMAGE-INDUCIBLE PROTEIN 1-LIKE"/>
    <property type="match status" value="1"/>
</dbReference>
<feature type="compositionally biased region" description="Polar residues" evidence="2">
    <location>
        <begin position="300"/>
        <end position="309"/>
    </location>
</feature>
<dbReference type="OrthoDB" id="8066754at2759"/>
<dbReference type="PANTHER" id="PTHR34482:SF36">
    <property type="entry name" value="RETROTRANSPOSON GAG DOMAIN-CONTAINING PROTEIN"/>
    <property type="match status" value="1"/>
</dbReference>
<dbReference type="PROSITE" id="PS50158">
    <property type="entry name" value="ZF_CCHC"/>
    <property type="match status" value="1"/>
</dbReference>
<keyword evidence="1" id="KW-0862">Zinc</keyword>
<dbReference type="Pfam" id="PF08284">
    <property type="entry name" value="RVP_2"/>
    <property type="match status" value="1"/>
</dbReference>
<dbReference type="GO" id="GO:0003676">
    <property type="term" value="F:nucleic acid binding"/>
    <property type="evidence" value="ECO:0007669"/>
    <property type="project" value="InterPro"/>
</dbReference>
<evidence type="ECO:0000313" key="4">
    <source>
        <dbReference type="EMBL" id="KAA3480778.1"/>
    </source>
</evidence>
<dbReference type="GO" id="GO:0008270">
    <property type="term" value="F:zinc ion binding"/>
    <property type="evidence" value="ECO:0007669"/>
    <property type="project" value="UniProtKB-KW"/>
</dbReference>
<proteinExistence type="predicted"/>